<comment type="similarity">
    <text evidence="1">Belongs to the LDH/MDH superfamily. MDH type 2 family.</text>
</comment>
<evidence type="ECO:0000313" key="3">
    <source>
        <dbReference type="EMBL" id="KAH3881089.1"/>
    </source>
</evidence>
<dbReference type="PANTHER" id="PTHR23382">
    <property type="entry name" value="MALATE DEHYDROGENASE"/>
    <property type="match status" value="1"/>
</dbReference>
<dbReference type="SUPFAM" id="SSF51735">
    <property type="entry name" value="NAD(P)-binding Rossmann-fold domains"/>
    <property type="match status" value="1"/>
</dbReference>
<gene>
    <name evidence="3" type="ORF">DPMN_005013</name>
</gene>
<evidence type="ECO:0000256" key="1">
    <source>
        <dbReference type="ARBA" id="ARBA00009613"/>
    </source>
</evidence>
<accession>A0A9D4MSE8</accession>
<dbReference type="OrthoDB" id="6118202at2759"/>
<dbReference type="Gene3D" id="3.40.50.720">
    <property type="entry name" value="NAD(P)-binding Rossmann-like Domain"/>
    <property type="match status" value="1"/>
</dbReference>
<keyword evidence="4" id="KW-1185">Reference proteome</keyword>
<evidence type="ECO:0000256" key="2">
    <source>
        <dbReference type="ARBA" id="ARBA00023002"/>
    </source>
</evidence>
<dbReference type="GO" id="GO:0016615">
    <property type="term" value="F:malate dehydrogenase activity"/>
    <property type="evidence" value="ECO:0007669"/>
    <property type="project" value="InterPro"/>
</dbReference>
<dbReference type="AlphaFoldDB" id="A0A9D4MSE8"/>
<protein>
    <submittedName>
        <fullName evidence="3">Uncharacterized protein</fullName>
    </submittedName>
</protein>
<dbReference type="EMBL" id="JAIWYP010000001">
    <property type="protein sequence ID" value="KAH3881089.1"/>
    <property type="molecule type" value="Genomic_DNA"/>
</dbReference>
<dbReference type="InterPro" id="IPR036291">
    <property type="entry name" value="NAD(P)-bd_dom_sf"/>
</dbReference>
<comment type="caution">
    <text evidence="3">The sequence shown here is derived from an EMBL/GenBank/DDBJ whole genome shotgun (WGS) entry which is preliminary data.</text>
</comment>
<keyword evidence="2" id="KW-0560">Oxidoreductase</keyword>
<name>A0A9D4MSE8_DREPO</name>
<dbReference type="GO" id="GO:0006108">
    <property type="term" value="P:malate metabolic process"/>
    <property type="evidence" value="ECO:0007669"/>
    <property type="project" value="InterPro"/>
</dbReference>
<sequence length="278" mass="30730">MKRSQVRSHERVYGADLKIEPVTSRSQGGHHIHYATATSFKDMRVLISGACSRVAYQLLPLLAAGDVFQHQGVHLVLCDTSDREDELMGVATELRDCALPSLIGVSTTADFCAACKVADVILVLPYVECFDNPGNRQLDIFWSRLSHVDFPALDGALHPVTNRQTMRSVNARGPLSAALAIADSMRRVHAEALQNDIQMTLDPREESEFCSLSVSLVSSTYPDICENHLSVTRTTEFYQKTDTLVLIASVNRELMDCVSEKAARPKEVDTTSSLYSRL</sequence>
<dbReference type="InterPro" id="IPR010945">
    <property type="entry name" value="Malate_DH_type2"/>
</dbReference>
<organism evidence="3 4">
    <name type="scientific">Dreissena polymorpha</name>
    <name type="common">Zebra mussel</name>
    <name type="synonym">Mytilus polymorpha</name>
    <dbReference type="NCBI Taxonomy" id="45954"/>
    <lineage>
        <taxon>Eukaryota</taxon>
        <taxon>Metazoa</taxon>
        <taxon>Spiralia</taxon>
        <taxon>Lophotrochozoa</taxon>
        <taxon>Mollusca</taxon>
        <taxon>Bivalvia</taxon>
        <taxon>Autobranchia</taxon>
        <taxon>Heteroconchia</taxon>
        <taxon>Euheterodonta</taxon>
        <taxon>Imparidentia</taxon>
        <taxon>Neoheterodontei</taxon>
        <taxon>Myida</taxon>
        <taxon>Dreissenoidea</taxon>
        <taxon>Dreissenidae</taxon>
        <taxon>Dreissena</taxon>
    </lineage>
</organism>
<reference evidence="3" key="1">
    <citation type="journal article" date="2019" name="bioRxiv">
        <title>The Genome of the Zebra Mussel, Dreissena polymorpha: A Resource for Invasive Species Research.</title>
        <authorList>
            <person name="McCartney M.A."/>
            <person name="Auch B."/>
            <person name="Kono T."/>
            <person name="Mallez S."/>
            <person name="Zhang Y."/>
            <person name="Obille A."/>
            <person name="Becker A."/>
            <person name="Abrahante J.E."/>
            <person name="Garbe J."/>
            <person name="Badalamenti J.P."/>
            <person name="Herman A."/>
            <person name="Mangelson H."/>
            <person name="Liachko I."/>
            <person name="Sullivan S."/>
            <person name="Sone E.D."/>
            <person name="Koren S."/>
            <person name="Silverstein K.A.T."/>
            <person name="Beckman K.B."/>
            <person name="Gohl D.M."/>
        </authorList>
    </citation>
    <scope>NUCLEOTIDE SEQUENCE</scope>
    <source>
        <strain evidence="3">Duluth1</strain>
        <tissue evidence="3">Whole animal</tissue>
    </source>
</reference>
<dbReference type="Proteomes" id="UP000828390">
    <property type="component" value="Unassembled WGS sequence"/>
</dbReference>
<proteinExistence type="inferred from homology"/>
<evidence type="ECO:0000313" key="4">
    <source>
        <dbReference type="Proteomes" id="UP000828390"/>
    </source>
</evidence>
<reference evidence="3" key="2">
    <citation type="submission" date="2020-11" db="EMBL/GenBank/DDBJ databases">
        <authorList>
            <person name="McCartney M.A."/>
            <person name="Auch B."/>
            <person name="Kono T."/>
            <person name="Mallez S."/>
            <person name="Becker A."/>
            <person name="Gohl D.M."/>
            <person name="Silverstein K.A.T."/>
            <person name="Koren S."/>
            <person name="Bechman K.B."/>
            <person name="Herman A."/>
            <person name="Abrahante J.E."/>
            <person name="Garbe J."/>
        </authorList>
    </citation>
    <scope>NUCLEOTIDE SEQUENCE</scope>
    <source>
        <strain evidence="3">Duluth1</strain>
        <tissue evidence="3">Whole animal</tissue>
    </source>
</reference>